<dbReference type="Pfam" id="PF13302">
    <property type="entry name" value="Acetyltransf_3"/>
    <property type="match status" value="1"/>
</dbReference>
<dbReference type="EMBL" id="JAESWC010000001">
    <property type="protein sequence ID" value="MBL4934326.1"/>
    <property type="molecule type" value="Genomic_DNA"/>
</dbReference>
<sequence length="181" mass="21986">MRVLNSERLVLRNFTYEDWKDLYEYLSQEEVIKYEPYGVFNEEEAKKEAVNRSRNNDFWAVCLKENNKMIGNLYFSQQEPEEFMTWEIGYVFNPLYYGKGYATEACLKIFQYAFEEIGVHRIIARCNPENTASWRLMERLSMSREGYYKKRAFFERDLDGKPKWHDAYEYAILEEEWLKSN</sequence>
<protein>
    <submittedName>
        <fullName evidence="2">GNAT family N-acetyltransferase</fullName>
    </submittedName>
</protein>
<comment type="caution">
    <text evidence="2">The sequence shown here is derived from an EMBL/GenBank/DDBJ whole genome shotgun (WGS) entry which is preliminary data.</text>
</comment>
<gene>
    <name evidence="2" type="ORF">JK636_00990</name>
</gene>
<proteinExistence type="predicted"/>
<evidence type="ECO:0000259" key="1">
    <source>
        <dbReference type="PROSITE" id="PS51186"/>
    </source>
</evidence>
<dbReference type="Gene3D" id="3.40.630.30">
    <property type="match status" value="1"/>
</dbReference>
<evidence type="ECO:0000313" key="3">
    <source>
        <dbReference type="Proteomes" id="UP000632377"/>
    </source>
</evidence>
<keyword evidence="3" id="KW-1185">Reference proteome</keyword>
<feature type="domain" description="N-acetyltransferase" evidence="1">
    <location>
        <begin position="9"/>
        <end position="175"/>
    </location>
</feature>
<dbReference type="SUPFAM" id="SSF55729">
    <property type="entry name" value="Acyl-CoA N-acyltransferases (Nat)"/>
    <property type="match status" value="1"/>
</dbReference>
<evidence type="ECO:0000313" key="2">
    <source>
        <dbReference type="EMBL" id="MBL4934326.1"/>
    </source>
</evidence>
<name>A0ABS1T6N7_9CLOT</name>
<reference evidence="2 3" key="1">
    <citation type="submission" date="2021-01" db="EMBL/GenBank/DDBJ databases">
        <title>Genome public.</title>
        <authorList>
            <person name="Liu C."/>
            <person name="Sun Q."/>
        </authorList>
    </citation>
    <scope>NUCLEOTIDE SEQUENCE [LARGE SCALE GENOMIC DNA]</scope>
    <source>
        <strain evidence="2 3">YIM B02515</strain>
    </source>
</reference>
<dbReference type="PANTHER" id="PTHR43792:SF5">
    <property type="entry name" value="RIBOSOMAL-PROTEIN-SERINE ACETYLTRANSFERASE"/>
    <property type="match status" value="1"/>
</dbReference>
<dbReference type="RefSeq" id="WP_202746969.1">
    <property type="nucleotide sequence ID" value="NZ_JAESWC010000001.1"/>
</dbReference>
<dbReference type="InterPro" id="IPR051531">
    <property type="entry name" value="N-acetyltransferase"/>
</dbReference>
<dbReference type="PROSITE" id="PS51186">
    <property type="entry name" value="GNAT"/>
    <property type="match status" value="1"/>
</dbReference>
<organism evidence="2 3">
    <name type="scientific">Clostridium rhizosphaerae</name>
    <dbReference type="NCBI Taxonomy" id="2803861"/>
    <lineage>
        <taxon>Bacteria</taxon>
        <taxon>Bacillati</taxon>
        <taxon>Bacillota</taxon>
        <taxon>Clostridia</taxon>
        <taxon>Eubacteriales</taxon>
        <taxon>Clostridiaceae</taxon>
        <taxon>Clostridium</taxon>
    </lineage>
</organism>
<dbReference type="InterPro" id="IPR000182">
    <property type="entry name" value="GNAT_dom"/>
</dbReference>
<dbReference type="Proteomes" id="UP000632377">
    <property type="component" value="Unassembled WGS sequence"/>
</dbReference>
<dbReference type="PANTHER" id="PTHR43792">
    <property type="entry name" value="GNAT FAMILY, PUTATIVE (AFU_ORTHOLOGUE AFUA_3G00765)-RELATED-RELATED"/>
    <property type="match status" value="1"/>
</dbReference>
<accession>A0ABS1T6N7</accession>
<dbReference type="InterPro" id="IPR016181">
    <property type="entry name" value="Acyl_CoA_acyltransferase"/>
</dbReference>